<feature type="transmembrane region" description="Helical" evidence="1">
    <location>
        <begin position="52"/>
        <end position="74"/>
    </location>
</feature>
<dbReference type="InterPro" id="IPR012340">
    <property type="entry name" value="NA-bd_OB-fold"/>
</dbReference>
<accession>A0A4R0XM09</accession>
<keyword evidence="1" id="KW-0472">Membrane</keyword>
<evidence type="ECO:0000259" key="2">
    <source>
        <dbReference type="Pfam" id="PF01957"/>
    </source>
</evidence>
<dbReference type="AlphaFoldDB" id="A0A4R0XM09"/>
<dbReference type="Pfam" id="PF01957">
    <property type="entry name" value="NfeD"/>
    <property type="match status" value="1"/>
</dbReference>
<feature type="transmembrane region" description="Helical" evidence="1">
    <location>
        <begin position="30"/>
        <end position="46"/>
    </location>
</feature>
<name>A0A4R0XM09_9MOLU</name>
<organism evidence="3 4">
    <name type="scientific">Mycoplasma todarodis</name>
    <dbReference type="NCBI Taxonomy" id="1937191"/>
    <lineage>
        <taxon>Bacteria</taxon>
        <taxon>Bacillati</taxon>
        <taxon>Mycoplasmatota</taxon>
        <taxon>Mollicutes</taxon>
        <taxon>Mycoplasmataceae</taxon>
        <taxon>Mycoplasma</taxon>
    </lineage>
</organism>
<keyword evidence="4" id="KW-1185">Reference proteome</keyword>
<comment type="caution">
    <text evidence="3">The sequence shown here is derived from an EMBL/GenBank/DDBJ whole genome shotgun (WGS) entry which is preliminary data.</text>
</comment>
<dbReference type="RefSeq" id="WP_131613216.1">
    <property type="nucleotide sequence ID" value="NZ_PSZP01000005.1"/>
</dbReference>
<dbReference type="InterPro" id="IPR002810">
    <property type="entry name" value="NfeD-like_C"/>
</dbReference>
<gene>
    <name evidence="3" type="ORF">C4B25_01070</name>
</gene>
<protein>
    <recommendedName>
        <fullName evidence="2">NfeD-like C-terminal domain-containing protein</fullName>
    </recommendedName>
</protein>
<keyword evidence="1" id="KW-0812">Transmembrane</keyword>
<evidence type="ECO:0000313" key="3">
    <source>
        <dbReference type="EMBL" id="TCG11554.1"/>
    </source>
</evidence>
<dbReference type="EMBL" id="PSZP01000005">
    <property type="protein sequence ID" value="TCG11554.1"/>
    <property type="molecule type" value="Genomic_DNA"/>
</dbReference>
<dbReference type="Proteomes" id="UP000291072">
    <property type="component" value="Unassembled WGS sequence"/>
</dbReference>
<feature type="transmembrane region" description="Helical" evidence="1">
    <location>
        <begin position="6"/>
        <end position="23"/>
    </location>
</feature>
<sequence>MTFYIIMFAVWAIVAIVSVIIEFNTVQQVGFASCIGALVALIVHSVKSDMYWPEFVAYGATWAVSWVVLFFVMLKFKHKIHDTEDGFLDFIGKEVVANKGNEDETYGEISFGDKIFRFKSHEKIKKGDVVIIESIKGVTMTVKKKGDK</sequence>
<proteinExistence type="predicted"/>
<feature type="domain" description="NfeD-like C-terminal" evidence="2">
    <location>
        <begin position="90"/>
        <end position="144"/>
    </location>
</feature>
<dbReference type="OrthoDB" id="400068at2"/>
<evidence type="ECO:0000256" key="1">
    <source>
        <dbReference type="SAM" id="Phobius"/>
    </source>
</evidence>
<dbReference type="Gene3D" id="2.40.50.140">
    <property type="entry name" value="Nucleic acid-binding proteins"/>
    <property type="match status" value="1"/>
</dbReference>
<reference evidence="3 4" key="1">
    <citation type="submission" date="2018-02" db="EMBL/GenBank/DDBJ databases">
        <title>Mycoplasma marinum and Mycoplasma todarodis sp. nov., moderately halophilic and psychrotolerant mycoplasmas isolated from cephalopods.</title>
        <authorList>
            <person name="Viver T."/>
        </authorList>
    </citation>
    <scope>NUCLEOTIDE SEQUENCE [LARGE SCALE GENOMIC DNA]</scope>
    <source>
        <strain evidence="3 4">5H</strain>
    </source>
</reference>
<keyword evidence="1" id="KW-1133">Transmembrane helix</keyword>
<evidence type="ECO:0000313" key="4">
    <source>
        <dbReference type="Proteomes" id="UP000291072"/>
    </source>
</evidence>